<keyword evidence="1" id="KW-1133">Transmembrane helix</keyword>
<evidence type="ECO:0000256" key="1">
    <source>
        <dbReference type="SAM" id="Phobius"/>
    </source>
</evidence>
<keyword evidence="2" id="KW-0732">Signal</keyword>
<dbReference type="InterPro" id="IPR057713">
    <property type="entry name" value="DUF7953"/>
</dbReference>
<dbReference type="Proteomes" id="UP001152523">
    <property type="component" value="Unassembled WGS sequence"/>
</dbReference>
<feature type="chain" id="PRO_5043347866" description="DUF7953 domain-containing protein" evidence="2">
    <location>
        <begin position="33"/>
        <end position="229"/>
    </location>
</feature>
<keyword evidence="1" id="KW-0472">Membrane</keyword>
<comment type="caution">
    <text evidence="4">The sequence shown here is derived from an EMBL/GenBank/DDBJ whole genome shotgun (WGS) entry which is preliminary data.</text>
</comment>
<proteinExistence type="predicted"/>
<gene>
    <name evidence="4" type="ORF">CEPIT_LOCUS6513</name>
</gene>
<evidence type="ECO:0000313" key="5">
    <source>
        <dbReference type="Proteomes" id="UP001152523"/>
    </source>
</evidence>
<dbReference type="PANTHER" id="PTHR33780">
    <property type="entry name" value="EXPRESSED PROTEIN"/>
    <property type="match status" value="1"/>
</dbReference>
<organism evidence="4 5">
    <name type="scientific">Cuscuta epithymum</name>
    <dbReference type="NCBI Taxonomy" id="186058"/>
    <lineage>
        <taxon>Eukaryota</taxon>
        <taxon>Viridiplantae</taxon>
        <taxon>Streptophyta</taxon>
        <taxon>Embryophyta</taxon>
        <taxon>Tracheophyta</taxon>
        <taxon>Spermatophyta</taxon>
        <taxon>Magnoliopsida</taxon>
        <taxon>eudicotyledons</taxon>
        <taxon>Gunneridae</taxon>
        <taxon>Pentapetalae</taxon>
        <taxon>asterids</taxon>
        <taxon>lamiids</taxon>
        <taxon>Solanales</taxon>
        <taxon>Convolvulaceae</taxon>
        <taxon>Cuscuteae</taxon>
        <taxon>Cuscuta</taxon>
        <taxon>Cuscuta subgen. Cuscuta</taxon>
    </lineage>
</organism>
<feature type="transmembrane region" description="Helical" evidence="1">
    <location>
        <begin position="166"/>
        <end position="189"/>
    </location>
</feature>
<name>A0AAV0CJ24_9ASTE</name>
<feature type="signal peptide" evidence="2">
    <location>
        <begin position="1"/>
        <end position="32"/>
    </location>
</feature>
<protein>
    <recommendedName>
        <fullName evidence="3">DUF7953 domain-containing protein</fullName>
    </recommendedName>
</protein>
<feature type="domain" description="DUF7953" evidence="3">
    <location>
        <begin position="32"/>
        <end position="145"/>
    </location>
</feature>
<accession>A0AAV0CJ24</accession>
<dbReference type="AlphaFoldDB" id="A0AAV0CJ24"/>
<dbReference type="EMBL" id="CAMAPF010000031">
    <property type="protein sequence ID" value="CAH9078308.1"/>
    <property type="molecule type" value="Genomic_DNA"/>
</dbReference>
<evidence type="ECO:0000256" key="2">
    <source>
        <dbReference type="SAM" id="SignalP"/>
    </source>
</evidence>
<sequence>MTIRRLLGPTLRIIVLLSSSILLSWIPEPVTAAVVTLDSIQIFQTHELFGRSPTVYFQCKGENKTILPDVKKKGILYDFKGEESWQPLTQLLDKKCKRCGFYEEDTIKSDDVFDEWEFCASEFTSADGKYTHFKEKEFNATFRCPECVPLVGAPVHSYSQNEQKGMSWTIVLLMVALASVILVLGGVIAHRYWQKRKRQQDQARFLKLFEEQDDDMDDELGIGPLTNVI</sequence>
<keyword evidence="1" id="KW-0812">Transmembrane</keyword>
<keyword evidence="5" id="KW-1185">Reference proteome</keyword>
<dbReference type="Pfam" id="PF25829">
    <property type="entry name" value="DUF7953"/>
    <property type="match status" value="1"/>
</dbReference>
<evidence type="ECO:0000259" key="3">
    <source>
        <dbReference type="Pfam" id="PF25829"/>
    </source>
</evidence>
<evidence type="ECO:0000313" key="4">
    <source>
        <dbReference type="EMBL" id="CAH9078308.1"/>
    </source>
</evidence>
<reference evidence="4" key="1">
    <citation type="submission" date="2022-07" db="EMBL/GenBank/DDBJ databases">
        <authorList>
            <person name="Macas J."/>
            <person name="Novak P."/>
            <person name="Neumann P."/>
        </authorList>
    </citation>
    <scope>NUCLEOTIDE SEQUENCE</scope>
</reference>
<dbReference type="PANTHER" id="PTHR33780:SF3">
    <property type="entry name" value="EXPRESSED PROTEIN"/>
    <property type="match status" value="1"/>
</dbReference>